<feature type="region of interest" description="Disordered" evidence="1">
    <location>
        <begin position="1"/>
        <end position="58"/>
    </location>
</feature>
<organism evidence="2 3">
    <name type="scientific">Streptomyces ortus</name>
    <dbReference type="NCBI Taxonomy" id="2867268"/>
    <lineage>
        <taxon>Bacteria</taxon>
        <taxon>Bacillati</taxon>
        <taxon>Actinomycetota</taxon>
        <taxon>Actinomycetes</taxon>
        <taxon>Kitasatosporales</taxon>
        <taxon>Streptomycetaceae</taxon>
        <taxon>Streptomyces</taxon>
    </lineage>
</organism>
<accession>A0ABT3V7C1</accession>
<name>A0ABT3V7C1_9ACTN</name>
<dbReference type="RefSeq" id="WP_267028325.1">
    <property type="nucleotide sequence ID" value="NZ_JAIFZO010000002.1"/>
</dbReference>
<evidence type="ECO:0000256" key="1">
    <source>
        <dbReference type="SAM" id="MobiDB-lite"/>
    </source>
</evidence>
<evidence type="ECO:0000313" key="2">
    <source>
        <dbReference type="EMBL" id="MCX4235675.1"/>
    </source>
</evidence>
<proteinExistence type="predicted"/>
<reference evidence="2" key="1">
    <citation type="journal article" date="2022" name="bioRxiv">
        <title>Discovery and biosynthetic assessment of Streptomyces ortus sp nov. isolated from a deep-sea sponge.</title>
        <authorList>
            <person name="Williams S.E."/>
        </authorList>
    </citation>
    <scope>NUCLEOTIDE SEQUENCE</scope>
    <source>
        <strain evidence="2">A15ISP2-DRY2</strain>
    </source>
</reference>
<evidence type="ECO:0000313" key="3">
    <source>
        <dbReference type="Proteomes" id="UP001165590"/>
    </source>
</evidence>
<gene>
    <name evidence="2" type="ORF">K3769_23445</name>
</gene>
<keyword evidence="3" id="KW-1185">Reference proteome</keyword>
<evidence type="ECO:0008006" key="4">
    <source>
        <dbReference type="Google" id="ProtNLM"/>
    </source>
</evidence>
<protein>
    <recommendedName>
        <fullName evidence="4">Calcium-binding protein</fullName>
    </recommendedName>
</protein>
<sequence length="278" mass="28831">MTAEPGTVPGGAVRTSSLAKSVTGVAAQGMRTTGTPQSVDALSRASAGPVRVDMSASTRNTDAAEANTLITGLAYSTDDGATWTDAPVAADGSATVDVPATASFVSLRVTAAPRQTRRPPPVRRGSPTSSRAGPWAATRSPVRGKWRRGRSRRTADGRSLADVHAARTVPVLRDARLTANAAPEPVKKGKALTVTGKLSRADWETSGGYGAYTGQKVKLQFRKKGASAYTTVKSVITDGSGNLKTTVKAATDGYWRYSFAATSTTAAVNATGDYVDVR</sequence>
<dbReference type="Proteomes" id="UP001165590">
    <property type="component" value="Unassembled WGS sequence"/>
</dbReference>
<dbReference type="EMBL" id="JAIFZO010000002">
    <property type="protein sequence ID" value="MCX4235675.1"/>
    <property type="molecule type" value="Genomic_DNA"/>
</dbReference>
<feature type="compositionally biased region" description="Basic residues" evidence="1">
    <location>
        <begin position="142"/>
        <end position="152"/>
    </location>
</feature>
<comment type="caution">
    <text evidence="2">The sequence shown here is derived from an EMBL/GenBank/DDBJ whole genome shotgun (WGS) entry which is preliminary data.</text>
</comment>
<feature type="compositionally biased region" description="Polar residues" evidence="1">
    <location>
        <begin position="30"/>
        <end position="40"/>
    </location>
</feature>
<feature type="region of interest" description="Disordered" evidence="1">
    <location>
        <begin position="110"/>
        <end position="160"/>
    </location>
</feature>